<proteinExistence type="predicted"/>
<accession>A0A918YVW5</accession>
<dbReference type="Proteomes" id="UP000655443">
    <property type="component" value="Unassembled WGS sequence"/>
</dbReference>
<evidence type="ECO:0000313" key="2">
    <source>
        <dbReference type="Proteomes" id="UP000655443"/>
    </source>
</evidence>
<keyword evidence="2" id="KW-1185">Reference proteome</keyword>
<protein>
    <submittedName>
        <fullName evidence="1">Uncharacterized protein</fullName>
    </submittedName>
</protein>
<reference evidence="1" key="2">
    <citation type="submission" date="2020-09" db="EMBL/GenBank/DDBJ databases">
        <authorList>
            <person name="Sun Q."/>
            <person name="Ohkuma M."/>
        </authorList>
    </citation>
    <scope>NUCLEOTIDE SEQUENCE</scope>
    <source>
        <strain evidence="1">JCM 4714</strain>
    </source>
</reference>
<name>A0A918YVW5_9ACTN</name>
<organism evidence="1 2">
    <name type="scientific">Streptomyces alanosinicus</name>
    <dbReference type="NCBI Taxonomy" id="68171"/>
    <lineage>
        <taxon>Bacteria</taxon>
        <taxon>Bacillati</taxon>
        <taxon>Actinomycetota</taxon>
        <taxon>Actinomycetes</taxon>
        <taxon>Kitasatosporales</taxon>
        <taxon>Streptomycetaceae</taxon>
        <taxon>Streptomyces</taxon>
    </lineage>
</organism>
<evidence type="ECO:0000313" key="1">
    <source>
        <dbReference type="EMBL" id="GHE15860.1"/>
    </source>
</evidence>
<sequence>MDVHRTEGRRLVTAFMALRHRAGVGDHAGSGLPCDSRLADDSADLSAEVVTAKRGRAPGEADCPFVCG</sequence>
<dbReference type="EMBL" id="BMVG01000069">
    <property type="protein sequence ID" value="GHE15860.1"/>
    <property type="molecule type" value="Genomic_DNA"/>
</dbReference>
<dbReference type="AlphaFoldDB" id="A0A918YVW5"/>
<reference evidence="1" key="1">
    <citation type="journal article" date="2014" name="Int. J. Syst. Evol. Microbiol.">
        <title>Complete genome sequence of Corynebacterium casei LMG S-19264T (=DSM 44701T), isolated from a smear-ripened cheese.</title>
        <authorList>
            <consortium name="US DOE Joint Genome Institute (JGI-PGF)"/>
            <person name="Walter F."/>
            <person name="Albersmeier A."/>
            <person name="Kalinowski J."/>
            <person name="Ruckert C."/>
        </authorList>
    </citation>
    <scope>NUCLEOTIDE SEQUENCE</scope>
    <source>
        <strain evidence="1">JCM 4714</strain>
    </source>
</reference>
<gene>
    <name evidence="1" type="ORF">GCM10010339_91900</name>
</gene>
<comment type="caution">
    <text evidence="1">The sequence shown here is derived from an EMBL/GenBank/DDBJ whole genome shotgun (WGS) entry which is preliminary data.</text>
</comment>